<dbReference type="Gene3D" id="1.25.40.10">
    <property type="entry name" value="Tetratricopeptide repeat domain"/>
    <property type="match status" value="1"/>
</dbReference>
<feature type="region of interest" description="Disordered" evidence="1">
    <location>
        <begin position="339"/>
        <end position="415"/>
    </location>
</feature>
<name>A0A2N1PSH1_9BACT</name>
<evidence type="ECO:0000313" key="4">
    <source>
        <dbReference type="Proteomes" id="UP000233256"/>
    </source>
</evidence>
<organism evidence="3 4">
    <name type="scientific">Candidatus Wallbacteria bacterium HGW-Wallbacteria-1</name>
    <dbReference type="NCBI Taxonomy" id="2013854"/>
    <lineage>
        <taxon>Bacteria</taxon>
        <taxon>Candidatus Walliibacteriota</taxon>
    </lineage>
</organism>
<dbReference type="AlphaFoldDB" id="A0A2N1PSH1"/>
<feature type="compositionally biased region" description="Low complexity" evidence="1">
    <location>
        <begin position="98"/>
        <end position="108"/>
    </location>
</feature>
<accession>A0A2N1PSH1</accession>
<gene>
    <name evidence="3" type="ORF">CVV64_05805</name>
</gene>
<dbReference type="InterPro" id="IPR011990">
    <property type="entry name" value="TPR-like_helical_dom_sf"/>
</dbReference>
<feature type="region of interest" description="Disordered" evidence="1">
    <location>
        <begin position="527"/>
        <end position="561"/>
    </location>
</feature>
<keyword evidence="2" id="KW-0472">Membrane</keyword>
<feature type="compositionally biased region" description="Basic and acidic residues" evidence="1">
    <location>
        <begin position="360"/>
        <end position="372"/>
    </location>
</feature>
<evidence type="ECO:0000256" key="1">
    <source>
        <dbReference type="SAM" id="MobiDB-lite"/>
    </source>
</evidence>
<proteinExistence type="predicted"/>
<feature type="region of interest" description="Disordered" evidence="1">
    <location>
        <begin position="446"/>
        <end position="477"/>
    </location>
</feature>
<dbReference type="SUPFAM" id="SSF48452">
    <property type="entry name" value="TPR-like"/>
    <property type="match status" value="1"/>
</dbReference>
<evidence type="ECO:0000256" key="2">
    <source>
        <dbReference type="SAM" id="Phobius"/>
    </source>
</evidence>
<feature type="transmembrane region" description="Helical" evidence="2">
    <location>
        <begin position="17"/>
        <end position="37"/>
    </location>
</feature>
<reference evidence="3 4" key="1">
    <citation type="journal article" date="2017" name="ISME J.">
        <title>Potential for microbial H2 and metal transformations associated with novel bacteria and archaea in deep terrestrial subsurface sediments.</title>
        <authorList>
            <person name="Hernsdorf A.W."/>
            <person name="Amano Y."/>
            <person name="Miyakawa K."/>
            <person name="Ise K."/>
            <person name="Suzuki Y."/>
            <person name="Anantharaman K."/>
            <person name="Probst A."/>
            <person name="Burstein D."/>
            <person name="Thomas B.C."/>
            <person name="Banfield J.F."/>
        </authorList>
    </citation>
    <scope>NUCLEOTIDE SEQUENCE [LARGE SCALE GENOMIC DNA]</scope>
    <source>
        <strain evidence="3">HGW-Wallbacteria-1</strain>
    </source>
</reference>
<sequence length="758" mass="79541">MDTGVYRSEDEMKRDKAFALLAFCALGIFIGTETVRLNQSLNHIENMDSGTLYKRRVVGSAVAQSKNDYFTESRNPGNENEAVTNNATDILSEGSCPSSDVSAASADAEISQNTDSVNGAVASDLKTSSLESMGNLTHPADADTSQAEDISRIVTEKSDNPSASRDDQWVSGILALGRGSSRVAWSYFRRAMSAREAGELTRATQFFARALEESREVLAELDHGLGAMVVADIGQALERAPGNIRLMARAAYFQEALGNLGKAMDLYRELVELTADSQLRGHFTDRLVSLNSGFSVQTFSSDISSDEEDENIGDSAVDGVEAVDVVDAVGEAGDINGQLVFQSSRELPSDKSESSSGNGKAHDSKTGSEKKIASSGQPAISEMNASTETSSLNEVSGPPVIASEQKKSSSAQENISEMSSAEDFILIGDKGNVTAGGLDGLLAKSKAPEKLGGPQRSGLAASGAESLSGLGAESSNDDSAHLANLMKSGSFVMVDGTEEGNFEGLEVSRVRGGVGGIRTPSVMDRRFEDSTGMTSGTPVAISGRTGLSRIPRKPNPAGPPSDFSVKLPESLQAGLNETDDNVAGNNEKISAADSVKMVSGQNSDFAQSGTVETSISMANASVRSAASAQMNEKPVSTGVIAPAATLDSGFRFIKILDIGKGADTYVKGFKASRPEGGKVIGALEVNALWKDGSINGIRAVCGAMGFRHEMVLGKDNGEIKYNGAEGYLYRIKVLEMDGQSARIAIEVKNGQAIGESTI</sequence>
<feature type="region of interest" description="Disordered" evidence="1">
    <location>
        <begin position="90"/>
        <end position="119"/>
    </location>
</feature>
<keyword evidence="2" id="KW-1133">Transmembrane helix</keyword>
<comment type="caution">
    <text evidence="3">The sequence shown here is derived from an EMBL/GenBank/DDBJ whole genome shotgun (WGS) entry which is preliminary data.</text>
</comment>
<dbReference type="EMBL" id="PGXC01000003">
    <property type="protein sequence ID" value="PKK91280.1"/>
    <property type="molecule type" value="Genomic_DNA"/>
</dbReference>
<feature type="compositionally biased region" description="Polar residues" evidence="1">
    <location>
        <begin position="374"/>
        <end position="394"/>
    </location>
</feature>
<keyword evidence="2" id="KW-0812">Transmembrane</keyword>
<protein>
    <submittedName>
        <fullName evidence="3">Uncharacterized protein</fullName>
    </submittedName>
</protein>
<dbReference type="Proteomes" id="UP000233256">
    <property type="component" value="Unassembled WGS sequence"/>
</dbReference>
<evidence type="ECO:0000313" key="3">
    <source>
        <dbReference type="EMBL" id="PKK91280.1"/>
    </source>
</evidence>
<feature type="compositionally biased region" description="Low complexity" evidence="1">
    <location>
        <begin position="457"/>
        <end position="474"/>
    </location>
</feature>